<evidence type="ECO:0000313" key="2">
    <source>
        <dbReference type="Proteomes" id="UP001321804"/>
    </source>
</evidence>
<reference evidence="1 2" key="1">
    <citation type="journal article" date="2023" name="Microbiol. Spectr.">
        <title>Symbiosis of Carpenter Bees with Uncharacterized Lactic Acid Bacteria Showing NAD Auxotrophy.</title>
        <authorList>
            <person name="Kawasaki S."/>
            <person name="Ozawa K."/>
            <person name="Mori T."/>
            <person name="Yamamoto A."/>
            <person name="Ito M."/>
            <person name="Ohkuma M."/>
            <person name="Sakamoto M."/>
            <person name="Matsutani M."/>
        </authorList>
    </citation>
    <scope>NUCLEOTIDE SEQUENCE [LARGE SCALE GENOMIC DNA]</scope>
    <source>
        <strain evidence="1 2">KimC2</strain>
    </source>
</reference>
<evidence type="ECO:0000313" key="1">
    <source>
        <dbReference type="EMBL" id="BDR56932.1"/>
    </source>
</evidence>
<name>A0AAU9CSG3_9LACO</name>
<sequence length="93" mass="10774">MADKNTPLKLGQRLWIIIPWGFEPYEYDLLSTKITDIKETDVGERLIYTEGQSEENREWSSQYLGAKGIGNIKICLSLEDAIATIREYERGYK</sequence>
<dbReference type="RefSeq" id="WP_317695537.1">
    <property type="nucleotide sequence ID" value="NZ_AP026801.1"/>
</dbReference>
<accession>A0AAU9CSG3</accession>
<protein>
    <submittedName>
        <fullName evidence="1">Uncharacterized protein</fullName>
    </submittedName>
</protein>
<dbReference type="EMBL" id="AP026801">
    <property type="protein sequence ID" value="BDR56932.1"/>
    <property type="molecule type" value="Genomic_DNA"/>
</dbReference>
<organism evidence="1 2">
    <name type="scientific">Xylocopilactobacillus apis</name>
    <dbReference type="NCBI Taxonomy" id="2932183"/>
    <lineage>
        <taxon>Bacteria</taxon>
        <taxon>Bacillati</taxon>
        <taxon>Bacillota</taxon>
        <taxon>Bacilli</taxon>
        <taxon>Lactobacillales</taxon>
        <taxon>Lactobacillaceae</taxon>
        <taxon>Xylocopilactobacillus</taxon>
    </lineage>
</organism>
<dbReference type="AlphaFoldDB" id="A0AAU9CSG3"/>
<proteinExistence type="predicted"/>
<gene>
    <name evidence="1" type="ORF">KIMC2_14940</name>
</gene>
<keyword evidence="2" id="KW-1185">Reference proteome</keyword>
<dbReference type="KEGG" id="xak:KIMC2_14940"/>
<dbReference type="Proteomes" id="UP001321804">
    <property type="component" value="Chromosome"/>
</dbReference>